<comment type="caution">
    <text evidence="4">The sequence shown here is derived from an EMBL/GenBank/DDBJ whole genome shotgun (WGS) entry which is preliminary data.</text>
</comment>
<dbReference type="Gene3D" id="3.10.105.10">
    <property type="entry name" value="Dipeptide-binding Protein, Domain 3"/>
    <property type="match status" value="1"/>
</dbReference>
<dbReference type="AlphaFoldDB" id="X1M7Q7"/>
<evidence type="ECO:0000313" key="4">
    <source>
        <dbReference type="EMBL" id="GAI02399.1"/>
    </source>
</evidence>
<protein>
    <recommendedName>
        <fullName evidence="5">Solute-binding protein family 5 domain-containing protein</fullName>
    </recommendedName>
</protein>
<comment type="similarity">
    <text evidence="1">Belongs to the bacterial solute-binding protein 5 family.</text>
</comment>
<evidence type="ECO:0000256" key="2">
    <source>
        <dbReference type="ARBA" id="ARBA00022448"/>
    </source>
</evidence>
<feature type="non-terminal residue" evidence="4">
    <location>
        <position position="1"/>
    </location>
</feature>
<gene>
    <name evidence="4" type="ORF">S06H3_20806</name>
</gene>
<dbReference type="PANTHER" id="PTHR30290:SF9">
    <property type="entry name" value="OLIGOPEPTIDE-BINDING PROTEIN APPA"/>
    <property type="match status" value="1"/>
</dbReference>
<evidence type="ECO:0000256" key="3">
    <source>
        <dbReference type="ARBA" id="ARBA00022729"/>
    </source>
</evidence>
<evidence type="ECO:0000256" key="1">
    <source>
        <dbReference type="ARBA" id="ARBA00005695"/>
    </source>
</evidence>
<keyword evidence="2" id="KW-0813">Transport</keyword>
<proteinExistence type="inferred from homology"/>
<accession>X1M7Q7</accession>
<name>X1M7Q7_9ZZZZ</name>
<dbReference type="InterPro" id="IPR039424">
    <property type="entry name" value="SBP_5"/>
</dbReference>
<evidence type="ECO:0008006" key="5">
    <source>
        <dbReference type="Google" id="ProtNLM"/>
    </source>
</evidence>
<dbReference type="EMBL" id="BARV01010829">
    <property type="protein sequence ID" value="GAI02399.1"/>
    <property type="molecule type" value="Genomic_DNA"/>
</dbReference>
<dbReference type="GO" id="GO:0015833">
    <property type="term" value="P:peptide transport"/>
    <property type="evidence" value="ECO:0007669"/>
    <property type="project" value="TreeGrafter"/>
</dbReference>
<dbReference type="GO" id="GO:1904680">
    <property type="term" value="F:peptide transmembrane transporter activity"/>
    <property type="evidence" value="ECO:0007669"/>
    <property type="project" value="TreeGrafter"/>
</dbReference>
<organism evidence="4">
    <name type="scientific">marine sediment metagenome</name>
    <dbReference type="NCBI Taxonomy" id="412755"/>
    <lineage>
        <taxon>unclassified sequences</taxon>
        <taxon>metagenomes</taxon>
        <taxon>ecological metagenomes</taxon>
    </lineage>
</organism>
<dbReference type="SUPFAM" id="SSF53850">
    <property type="entry name" value="Periplasmic binding protein-like II"/>
    <property type="match status" value="1"/>
</dbReference>
<sequence>AKTNALLDEIGLDKQGADGFRLAPNGEKLQINFLACPWDEKFAELAIDMLKAVGLNSNVRIVDFGTLNDKRTANAYDAAFIWEAWGTEEGIFLADKADDWVPTSPYGCFWCPEWNSWYLSRGEMGEKPIPEVLKAIEYYEKAKNTLDLEEQKKWFGKVLDIAADNLWTIGTLSYNGGYPYLMAINPKLRNFPTSPHSWWYGDWGRQGSWFFEE</sequence>
<reference evidence="4" key="1">
    <citation type="journal article" date="2014" name="Front. Microbiol.">
        <title>High frequency of phylogenetically diverse reductive dehalogenase-homologous genes in deep subseafloor sedimentary metagenomes.</title>
        <authorList>
            <person name="Kawai M."/>
            <person name="Futagami T."/>
            <person name="Toyoda A."/>
            <person name="Takaki Y."/>
            <person name="Nishi S."/>
            <person name="Hori S."/>
            <person name="Arai W."/>
            <person name="Tsubouchi T."/>
            <person name="Morono Y."/>
            <person name="Uchiyama I."/>
            <person name="Ito T."/>
            <person name="Fujiyama A."/>
            <person name="Inagaki F."/>
            <person name="Takami H."/>
        </authorList>
    </citation>
    <scope>NUCLEOTIDE SEQUENCE</scope>
    <source>
        <strain evidence="4">Expedition CK06-06</strain>
    </source>
</reference>
<keyword evidence="3" id="KW-0732">Signal</keyword>
<dbReference type="PANTHER" id="PTHR30290">
    <property type="entry name" value="PERIPLASMIC BINDING COMPONENT OF ABC TRANSPORTER"/>
    <property type="match status" value="1"/>
</dbReference>